<accession>A0A084VZQ5</accession>
<dbReference type="AlphaFoldDB" id="A0A084VZQ5"/>
<dbReference type="EMBL" id="KE525255">
    <property type="protein sequence ID" value="KFB43449.1"/>
    <property type="molecule type" value="Genomic_DNA"/>
</dbReference>
<dbReference type="Proteomes" id="UP000030765">
    <property type="component" value="Unassembled WGS sequence"/>
</dbReference>
<protein>
    <submittedName>
        <fullName evidence="1 2">Restriction endonuclease subunit R</fullName>
    </submittedName>
</protein>
<reference evidence="1 3" key="1">
    <citation type="journal article" date="2014" name="BMC Genomics">
        <title>Genome sequence of Anopheles sinensis provides insight into genetics basis of mosquito competence for malaria parasites.</title>
        <authorList>
            <person name="Zhou D."/>
            <person name="Zhang D."/>
            <person name="Ding G."/>
            <person name="Shi L."/>
            <person name="Hou Q."/>
            <person name="Ye Y."/>
            <person name="Xu Y."/>
            <person name="Zhou H."/>
            <person name="Xiong C."/>
            <person name="Li S."/>
            <person name="Yu J."/>
            <person name="Hong S."/>
            <person name="Yu X."/>
            <person name="Zou P."/>
            <person name="Chen C."/>
            <person name="Chang X."/>
            <person name="Wang W."/>
            <person name="Lv Y."/>
            <person name="Sun Y."/>
            <person name="Ma L."/>
            <person name="Shen B."/>
            <person name="Zhu C."/>
        </authorList>
    </citation>
    <scope>NUCLEOTIDE SEQUENCE [LARGE SCALE GENOMIC DNA]</scope>
</reference>
<sequence>MLLVFSVVGRMLQHQWKIIRGRQQLLQRVRLPGGWIPLLLLTRQVRGRIIRGRPHLLQRVRLPVGRFSLLLRERKRCLWG</sequence>
<evidence type="ECO:0000313" key="1">
    <source>
        <dbReference type="EMBL" id="KFB43449.1"/>
    </source>
</evidence>
<keyword evidence="3" id="KW-1185">Reference proteome</keyword>
<keyword evidence="1" id="KW-0540">Nuclease</keyword>
<evidence type="ECO:0000313" key="3">
    <source>
        <dbReference type="Proteomes" id="UP000030765"/>
    </source>
</evidence>
<gene>
    <name evidence="1" type="ORF">ZHAS_00011256</name>
</gene>
<keyword evidence="1" id="KW-0378">Hydrolase</keyword>
<dbReference type="GO" id="GO:0004519">
    <property type="term" value="F:endonuclease activity"/>
    <property type="evidence" value="ECO:0007669"/>
    <property type="project" value="UniProtKB-KW"/>
</dbReference>
<dbReference type="EMBL" id="ATLV01018922">
    <property type="status" value="NOT_ANNOTATED_CDS"/>
    <property type="molecule type" value="Genomic_DNA"/>
</dbReference>
<name>A0A084VZQ5_ANOSI</name>
<dbReference type="EnsemblMetazoa" id="ASIC011256-RA">
    <property type="protein sequence ID" value="ASIC011256-PA"/>
    <property type="gene ID" value="ASIC011256"/>
</dbReference>
<proteinExistence type="predicted"/>
<reference evidence="2" key="2">
    <citation type="submission" date="2020-05" db="UniProtKB">
        <authorList>
            <consortium name="EnsemblMetazoa"/>
        </authorList>
    </citation>
    <scope>IDENTIFICATION</scope>
</reference>
<keyword evidence="1" id="KW-0255">Endonuclease</keyword>
<dbReference type="VEuPathDB" id="VectorBase:ASIC011256"/>
<organism evidence="1">
    <name type="scientific">Anopheles sinensis</name>
    <name type="common">Mosquito</name>
    <dbReference type="NCBI Taxonomy" id="74873"/>
    <lineage>
        <taxon>Eukaryota</taxon>
        <taxon>Metazoa</taxon>
        <taxon>Ecdysozoa</taxon>
        <taxon>Arthropoda</taxon>
        <taxon>Hexapoda</taxon>
        <taxon>Insecta</taxon>
        <taxon>Pterygota</taxon>
        <taxon>Neoptera</taxon>
        <taxon>Endopterygota</taxon>
        <taxon>Diptera</taxon>
        <taxon>Nematocera</taxon>
        <taxon>Culicoidea</taxon>
        <taxon>Culicidae</taxon>
        <taxon>Anophelinae</taxon>
        <taxon>Anopheles</taxon>
    </lineage>
</organism>
<evidence type="ECO:0000313" key="2">
    <source>
        <dbReference type="EnsemblMetazoa" id="ASIC011256-PA"/>
    </source>
</evidence>